<feature type="region of interest" description="Disordered" evidence="5">
    <location>
        <begin position="39"/>
        <end position="68"/>
    </location>
</feature>
<organism evidence="7 8">
    <name type="scientific">Nibrella viscosa</name>
    <dbReference type="NCBI Taxonomy" id="1084524"/>
    <lineage>
        <taxon>Bacteria</taxon>
        <taxon>Pseudomonadati</taxon>
        <taxon>Bacteroidota</taxon>
        <taxon>Cytophagia</taxon>
        <taxon>Cytophagales</taxon>
        <taxon>Spirosomataceae</taxon>
        <taxon>Nibrella</taxon>
    </lineage>
</organism>
<comment type="caution">
    <text evidence="7">The sequence shown here is derived from an EMBL/GenBank/DDBJ whole genome shotgun (WGS) entry which is preliminary data.</text>
</comment>
<evidence type="ECO:0000256" key="2">
    <source>
        <dbReference type="ARBA" id="ARBA00022771"/>
    </source>
</evidence>
<dbReference type="SUPFAM" id="SSF109635">
    <property type="entry name" value="DnaK suppressor protein DksA, alpha-hairpin domain"/>
    <property type="match status" value="1"/>
</dbReference>
<evidence type="ECO:0000256" key="3">
    <source>
        <dbReference type="ARBA" id="ARBA00022833"/>
    </source>
</evidence>
<reference evidence="8" key="1">
    <citation type="journal article" date="2019" name="Int. J. Syst. Evol. Microbiol.">
        <title>The Global Catalogue of Microorganisms (GCM) 10K type strain sequencing project: providing services to taxonomists for standard genome sequencing and annotation.</title>
        <authorList>
            <consortium name="The Broad Institute Genomics Platform"/>
            <consortium name="The Broad Institute Genome Sequencing Center for Infectious Disease"/>
            <person name="Wu L."/>
            <person name="Ma J."/>
        </authorList>
    </citation>
    <scope>NUCLEOTIDE SEQUENCE [LARGE SCALE GENOMIC DNA]</scope>
    <source>
        <strain evidence="8">JCM 17925</strain>
    </source>
</reference>
<evidence type="ECO:0000259" key="6">
    <source>
        <dbReference type="Pfam" id="PF01258"/>
    </source>
</evidence>
<sequence length="128" mass="14453">MLMEEKKRYSEEELKEFEALINLKLEATRNELNYIKEALSKRNDSGTDNTSGNSKLLEDGADSSERENLSQLAGRLQKFITQLEAALVRIKNGTYGICIDTGKLIPKERLRAVPHTQQTIEAKLKKGS</sequence>
<dbReference type="EMBL" id="BAABHB010000005">
    <property type="protein sequence ID" value="GAA4408171.1"/>
    <property type="molecule type" value="Genomic_DNA"/>
</dbReference>
<keyword evidence="2" id="KW-0863">Zinc-finger</keyword>
<keyword evidence="8" id="KW-1185">Reference proteome</keyword>
<feature type="zinc finger region" description="dksA C4-type" evidence="4">
    <location>
        <begin position="98"/>
        <end position="122"/>
    </location>
</feature>
<name>A0ABP8KIS8_9BACT</name>
<dbReference type="Pfam" id="PF01258">
    <property type="entry name" value="zf-dskA_traR"/>
    <property type="match status" value="1"/>
</dbReference>
<dbReference type="InterPro" id="IPR000962">
    <property type="entry name" value="Znf_DskA_TraR"/>
</dbReference>
<protein>
    <submittedName>
        <fullName evidence="7">TraR/DksA C4-type zinc finger protein</fullName>
    </submittedName>
</protein>
<accession>A0ABP8KIS8</accession>
<evidence type="ECO:0000256" key="5">
    <source>
        <dbReference type="SAM" id="MobiDB-lite"/>
    </source>
</evidence>
<dbReference type="PANTHER" id="PTHR33823:SF2">
    <property type="entry name" value="RNA POLYMERASE-BINDING TRANSCRIPTION FACTOR DKSA"/>
    <property type="match status" value="1"/>
</dbReference>
<evidence type="ECO:0000256" key="1">
    <source>
        <dbReference type="ARBA" id="ARBA00022723"/>
    </source>
</evidence>
<dbReference type="Proteomes" id="UP001500936">
    <property type="component" value="Unassembled WGS sequence"/>
</dbReference>
<evidence type="ECO:0000313" key="8">
    <source>
        <dbReference type="Proteomes" id="UP001500936"/>
    </source>
</evidence>
<dbReference type="PROSITE" id="PS51128">
    <property type="entry name" value="ZF_DKSA_2"/>
    <property type="match status" value="1"/>
</dbReference>
<dbReference type="PANTHER" id="PTHR33823">
    <property type="entry name" value="RNA POLYMERASE-BINDING TRANSCRIPTION FACTOR DKSA-RELATED"/>
    <property type="match status" value="1"/>
</dbReference>
<dbReference type="Gene3D" id="1.20.120.910">
    <property type="entry name" value="DksA, coiled-coil domain"/>
    <property type="match status" value="1"/>
</dbReference>
<evidence type="ECO:0000313" key="7">
    <source>
        <dbReference type="EMBL" id="GAA4408171.1"/>
    </source>
</evidence>
<dbReference type="InterPro" id="IPR037187">
    <property type="entry name" value="DnaK_N"/>
</dbReference>
<dbReference type="RefSeq" id="WP_345268449.1">
    <property type="nucleotide sequence ID" value="NZ_BAABHB010000005.1"/>
</dbReference>
<evidence type="ECO:0000256" key="4">
    <source>
        <dbReference type="PROSITE-ProRule" id="PRU00510"/>
    </source>
</evidence>
<gene>
    <name evidence="7" type="ORF">GCM10023187_29670</name>
</gene>
<keyword evidence="1" id="KW-0479">Metal-binding</keyword>
<feature type="domain" description="Zinc finger DksA/TraR C4-type" evidence="6">
    <location>
        <begin position="93"/>
        <end position="122"/>
    </location>
</feature>
<proteinExistence type="predicted"/>
<keyword evidence="3" id="KW-0862">Zinc</keyword>